<gene>
    <name evidence="2" type="ORF">C8A01DRAFT_40349</name>
</gene>
<name>A0AAN6P7L7_9PEZI</name>
<organism evidence="2 3">
    <name type="scientific">Parachaetomium inaequale</name>
    <dbReference type="NCBI Taxonomy" id="2588326"/>
    <lineage>
        <taxon>Eukaryota</taxon>
        <taxon>Fungi</taxon>
        <taxon>Dikarya</taxon>
        <taxon>Ascomycota</taxon>
        <taxon>Pezizomycotina</taxon>
        <taxon>Sordariomycetes</taxon>
        <taxon>Sordariomycetidae</taxon>
        <taxon>Sordariales</taxon>
        <taxon>Chaetomiaceae</taxon>
        <taxon>Parachaetomium</taxon>
    </lineage>
</organism>
<dbReference type="EMBL" id="MU854546">
    <property type="protein sequence ID" value="KAK4033189.1"/>
    <property type="molecule type" value="Genomic_DNA"/>
</dbReference>
<comment type="caution">
    <text evidence="2">The sequence shown here is derived from an EMBL/GenBank/DDBJ whole genome shotgun (WGS) entry which is preliminary data.</text>
</comment>
<proteinExistence type="predicted"/>
<feature type="region of interest" description="Disordered" evidence="1">
    <location>
        <begin position="240"/>
        <end position="290"/>
    </location>
</feature>
<dbReference type="Proteomes" id="UP001303115">
    <property type="component" value="Unassembled WGS sequence"/>
</dbReference>
<evidence type="ECO:0000256" key="1">
    <source>
        <dbReference type="SAM" id="MobiDB-lite"/>
    </source>
</evidence>
<feature type="compositionally biased region" description="Basic residues" evidence="1">
    <location>
        <begin position="258"/>
        <end position="275"/>
    </location>
</feature>
<dbReference type="AlphaFoldDB" id="A0AAN6P7L7"/>
<keyword evidence="3" id="KW-1185">Reference proteome</keyword>
<reference evidence="3" key="1">
    <citation type="journal article" date="2023" name="Mol. Phylogenet. Evol.">
        <title>Genome-scale phylogeny and comparative genomics of the fungal order Sordariales.</title>
        <authorList>
            <person name="Hensen N."/>
            <person name="Bonometti L."/>
            <person name="Westerberg I."/>
            <person name="Brannstrom I.O."/>
            <person name="Guillou S."/>
            <person name="Cros-Aarteil S."/>
            <person name="Calhoun S."/>
            <person name="Haridas S."/>
            <person name="Kuo A."/>
            <person name="Mondo S."/>
            <person name="Pangilinan J."/>
            <person name="Riley R."/>
            <person name="LaButti K."/>
            <person name="Andreopoulos B."/>
            <person name="Lipzen A."/>
            <person name="Chen C."/>
            <person name="Yan M."/>
            <person name="Daum C."/>
            <person name="Ng V."/>
            <person name="Clum A."/>
            <person name="Steindorff A."/>
            <person name="Ohm R.A."/>
            <person name="Martin F."/>
            <person name="Silar P."/>
            <person name="Natvig D.O."/>
            <person name="Lalanne C."/>
            <person name="Gautier V."/>
            <person name="Ament-Velasquez S.L."/>
            <person name="Kruys A."/>
            <person name="Hutchinson M.I."/>
            <person name="Powell A.J."/>
            <person name="Barry K."/>
            <person name="Miller A.N."/>
            <person name="Grigoriev I.V."/>
            <person name="Debuchy R."/>
            <person name="Gladieux P."/>
            <person name="Hiltunen Thoren M."/>
            <person name="Johannesson H."/>
        </authorList>
    </citation>
    <scope>NUCLEOTIDE SEQUENCE [LARGE SCALE GENOMIC DNA]</scope>
    <source>
        <strain evidence="3">CBS 284.82</strain>
    </source>
</reference>
<protein>
    <submittedName>
        <fullName evidence="2">Uncharacterized protein</fullName>
    </submittedName>
</protein>
<accession>A0AAN6P7L7</accession>
<sequence length="290" mass="32508">MVFEVGGRLLKTHSDTGYPRAFNQAFTAFPRDVGFNNSLSAPQPNFVEGLEIREYQPFPVDEQVSGAVLFRDDPFSVTLPHIAGEWKGRGKDMDEAKMQSAHAEVATFTADGTNINFFAHCAATSEAGVLEYHQYPITSTNLTNSFEDFKKGRKQLRNLQDDARDLSYALRDRLKGHWATHRGPMPSTDQTDGCLRDVPEEAELDPVEQEGDAALPLSAMVAQEELADIGHDVVVDEFIYVPSPPGSSKQDRQQQSSQRRRTAPPKPVRRPRTLRKQAQQRNASLRREEP</sequence>
<evidence type="ECO:0000313" key="2">
    <source>
        <dbReference type="EMBL" id="KAK4033189.1"/>
    </source>
</evidence>
<evidence type="ECO:0000313" key="3">
    <source>
        <dbReference type="Proteomes" id="UP001303115"/>
    </source>
</evidence>